<sequence length="594" mass="68100">MISNRILEFYTEMREEIMTGVKNREYESTNAAFKNVFTSYLTETGDTSIADCVFLDFKKDADKMRLDGYAYSEYFHSLTLLISVYEAKDNPGKLWKTEIDKQLKKALKFYRYCSTDYFKDMEESGEGFQAFEFIDVHKKDIESVTIVLITNNEAVPFVPADTKIGKVTIKYDVWDIERLYNAVFTGENVSKQLVVRLKKKYKAPLTLIRVPAVNDTYDCYVGVISGEVLARIYKDEGQELIQKNVRSFLQATGKVNKGIKNSLATEPEMFVAYNNGISTIADSIVVDESSHGDVVIINEITGWQIVNGGQTTASIYNALQSKLNLGNVFVQIKLTVIKEHDQDDEIIHNISQYANSQNKINMSDFNANDPYHVRMEQISRATFIPVERGKGTDQWFYERARGQYLVELGRQPTPATKKQFKARCPKNRCLSKTVAAKCMMVWMGHPDIVSKGLETNFVYFSEKIQNGEVPKPSVQAYTEMIAQVILFNTVDKIIANAKYGGFKAQQDYYTVALIGRYYREHVNLQEIWKSQALSDELIAIIPEVADFVWRHFQNPTVPGVNTGQWCKKEECWELLQSRFESSKLYERNKNVQDN</sequence>
<dbReference type="Pfam" id="PF10592">
    <property type="entry name" value="AIPR"/>
    <property type="match status" value="1"/>
</dbReference>
<protein>
    <submittedName>
        <fullName evidence="3">AIPR family protein</fullName>
    </submittedName>
</protein>
<feature type="domain" description="Abortive phage infection protein C-terminal" evidence="1">
    <location>
        <begin position="243"/>
        <end position="555"/>
    </location>
</feature>
<evidence type="ECO:0000259" key="2">
    <source>
        <dbReference type="Pfam" id="PF22879"/>
    </source>
</evidence>
<comment type="caution">
    <text evidence="3">The sequence shown here is derived from an EMBL/GenBank/DDBJ whole genome shotgun (WGS) entry which is preliminary data.</text>
</comment>
<feature type="domain" description="Abortive infection phage resistance protein N-terminal" evidence="2">
    <location>
        <begin position="33"/>
        <end position="181"/>
    </location>
</feature>
<dbReference type="Pfam" id="PF22879">
    <property type="entry name" value="AIPR_N"/>
    <property type="match status" value="1"/>
</dbReference>
<keyword evidence="4" id="KW-1185">Reference proteome</keyword>
<dbReference type="EMBL" id="JAOQJU010000019">
    <property type="protein sequence ID" value="MCU6687452.1"/>
    <property type="molecule type" value="Genomic_DNA"/>
</dbReference>
<evidence type="ECO:0000259" key="1">
    <source>
        <dbReference type="Pfam" id="PF10592"/>
    </source>
</evidence>
<organism evidence="3 4">
    <name type="scientific">Dorea acetigenes</name>
    <dbReference type="NCBI Taxonomy" id="2981787"/>
    <lineage>
        <taxon>Bacteria</taxon>
        <taxon>Bacillati</taxon>
        <taxon>Bacillota</taxon>
        <taxon>Clostridia</taxon>
        <taxon>Lachnospirales</taxon>
        <taxon>Lachnospiraceae</taxon>
        <taxon>Dorea</taxon>
    </lineage>
</organism>
<dbReference type="Proteomes" id="UP001652431">
    <property type="component" value="Unassembled WGS sequence"/>
</dbReference>
<reference evidence="3 4" key="1">
    <citation type="journal article" date="2021" name="ISME Commun">
        <title>Automated analysis of genomic sequences facilitates high-throughput and comprehensive description of bacteria.</title>
        <authorList>
            <person name="Hitch T.C.A."/>
        </authorList>
    </citation>
    <scope>NUCLEOTIDE SEQUENCE [LARGE SCALE GENOMIC DNA]</scope>
    <source>
        <strain evidence="3 4">Sanger_03</strain>
    </source>
</reference>
<dbReference type="InterPro" id="IPR018891">
    <property type="entry name" value="AIPR_C"/>
</dbReference>
<dbReference type="InterPro" id="IPR055101">
    <property type="entry name" value="AIPR_N"/>
</dbReference>
<dbReference type="RefSeq" id="WP_158371144.1">
    <property type="nucleotide sequence ID" value="NZ_JAOQJU010000019.1"/>
</dbReference>
<proteinExistence type="predicted"/>
<evidence type="ECO:0000313" key="3">
    <source>
        <dbReference type="EMBL" id="MCU6687452.1"/>
    </source>
</evidence>
<name>A0ABT2RPW0_9FIRM</name>
<accession>A0ABT2RPW0</accession>
<evidence type="ECO:0000313" key="4">
    <source>
        <dbReference type="Proteomes" id="UP001652431"/>
    </source>
</evidence>
<gene>
    <name evidence="3" type="ORF">OCV99_13075</name>
</gene>